<dbReference type="CDD" id="cd06261">
    <property type="entry name" value="TM_PBP2"/>
    <property type="match status" value="1"/>
</dbReference>
<feature type="transmembrane region" description="Helical" evidence="7">
    <location>
        <begin position="218"/>
        <end position="238"/>
    </location>
</feature>
<evidence type="ECO:0000313" key="10">
    <source>
        <dbReference type="Proteomes" id="UP000219072"/>
    </source>
</evidence>
<evidence type="ECO:0000259" key="8">
    <source>
        <dbReference type="PROSITE" id="PS50928"/>
    </source>
</evidence>
<dbReference type="SUPFAM" id="SSF161098">
    <property type="entry name" value="MetI-like"/>
    <property type="match status" value="1"/>
</dbReference>
<evidence type="ECO:0000256" key="4">
    <source>
        <dbReference type="ARBA" id="ARBA00022692"/>
    </source>
</evidence>
<dbReference type="GO" id="GO:0055085">
    <property type="term" value="P:transmembrane transport"/>
    <property type="evidence" value="ECO:0007669"/>
    <property type="project" value="InterPro"/>
</dbReference>
<keyword evidence="10" id="KW-1185">Reference proteome</keyword>
<keyword evidence="6 7" id="KW-0472">Membrane</keyword>
<proteinExistence type="inferred from homology"/>
<protein>
    <submittedName>
        <fullName evidence="9">Carbohydrate ABC transporter membrane protein 1, CUT1 family</fullName>
    </submittedName>
</protein>
<dbReference type="InterPro" id="IPR051393">
    <property type="entry name" value="ABC_transporter_permease"/>
</dbReference>
<feature type="transmembrane region" description="Helical" evidence="7">
    <location>
        <begin position="277"/>
        <end position="301"/>
    </location>
</feature>
<dbReference type="Gene3D" id="1.10.3720.10">
    <property type="entry name" value="MetI-like"/>
    <property type="match status" value="1"/>
</dbReference>
<organism evidence="9 10">
    <name type="scientific">Streptomyces zhaozhouensis</name>
    <dbReference type="NCBI Taxonomy" id="1300267"/>
    <lineage>
        <taxon>Bacteria</taxon>
        <taxon>Bacillati</taxon>
        <taxon>Actinomycetota</taxon>
        <taxon>Actinomycetes</taxon>
        <taxon>Kitasatosporales</taxon>
        <taxon>Streptomycetaceae</taxon>
        <taxon>Streptomyces</taxon>
    </lineage>
</organism>
<name>A0A286DKC4_9ACTN</name>
<reference evidence="9 10" key="1">
    <citation type="submission" date="2017-09" db="EMBL/GenBank/DDBJ databases">
        <authorList>
            <person name="Ehlers B."/>
            <person name="Leendertz F.H."/>
        </authorList>
    </citation>
    <scope>NUCLEOTIDE SEQUENCE [LARGE SCALE GENOMIC DNA]</scope>
    <source>
        <strain evidence="9 10">CGMCC 4.7095</strain>
    </source>
</reference>
<sequence length="308" mass="34490">MSASPRTRARTRTRHRHNGWGYLFLAPWLVGFFLLVLGPMVASLALSFTDFNLFDPPRWIGLDNYSQAFFDDERFWNALRVTFTYVFASVPARLAFALAVAMLLNRGVRGLRVYRAVYYLPSLLGGSVAIAVLWRQLFGSDGLLNHFLSWFGADTGHSWIADPDTSLLTMIVLAAWQFGSPMIIFLAGLRQIPRELYEAAELDGAGPIARFRAVTLPLLSPLIFFNLLLQVIGAFQAFTPAYVVSNGTGGPSDSTLFYTLYLYEEGFTQFHMGYASALAWVLFAVIAVFSAIAFLSSRYWVHYADVRS</sequence>
<keyword evidence="4 7" id="KW-0812">Transmembrane</keyword>
<gene>
    <name evidence="9" type="ORF">SAMN06297387_101462</name>
</gene>
<dbReference type="EMBL" id="OCNE01000001">
    <property type="protein sequence ID" value="SOD59061.1"/>
    <property type="molecule type" value="Genomic_DNA"/>
</dbReference>
<evidence type="ECO:0000256" key="3">
    <source>
        <dbReference type="ARBA" id="ARBA00022475"/>
    </source>
</evidence>
<feature type="transmembrane region" description="Helical" evidence="7">
    <location>
        <begin position="83"/>
        <end position="104"/>
    </location>
</feature>
<dbReference type="Proteomes" id="UP000219072">
    <property type="component" value="Unassembled WGS sequence"/>
</dbReference>
<comment type="similarity">
    <text evidence="7">Belongs to the binding-protein-dependent transport system permease family.</text>
</comment>
<dbReference type="AlphaFoldDB" id="A0A286DKC4"/>
<feature type="transmembrane region" description="Helical" evidence="7">
    <location>
        <begin position="21"/>
        <end position="48"/>
    </location>
</feature>
<keyword evidence="3" id="KW-1003">Cell membrane</keyword>
<feature type="transmembrane region" description="Helical" evidence="7">
    <location>
        <begin position="116"/>
        <end position="134"/>
    </location>
</feature>
<dbReference type="OrthoDB" id="4053402at2"/>
<evidence type="ECO:0000256" key="1">
    <source>
        <dbReference type="ARBA" id="ARBA00004651"/>
    </source>
</evidence>
<evidence type="ECO:0000256" key="6">
    <source>
        <dbReference type="ARBA" id="ARBA00023136"/>
    </source>
</evidence>
<dbReference type="RefSeq" id="WP_097229201.1">
    <property type="nucleotide sequence ID" value="NZ_OCNE01000001.1"/>
</dbReference>
<dbReference type="InterPro" id="IPR035906">
    <property type="entry name" value="MetI-like_sf"/>
</dbReference>
<evidence type="ECO:0000256" key="7">
    <source>
        <dbReference type="RuleBase" id="RU363032"/>
    </source>
</evidence>
<evidence type="ECO:0000313" key="9">
    <source>
        <dbReference type="EMBL" id="SOD59061.1"/>
    </source>
</evidence>
<dbReference type="PROSITE" id="PS50928">
    <property type="entry name" value="ABC_TM1"/>
    <property type="match status" value="1"/>
</dbReference>
<comment type="subcellular location">
    <subcellularLocation>
        <location evidence="1 7">Cell membrane</location>
        <topology evidence="1 7">Multi-pass membrane protein</topology>
    </subcellularLocation>
</comment>
<feature type="transmembrane region" description="Helical" evidence="7">
    <location>
        <begin position="167"/>
        <end position="189"/>
    </location>
</feature>
<evidence type="ECO:0000256" key="5">
    <source>
        <dbReference type="ARBA" id="ARBA00022989"/>
    </source>
</evidence>
<dbReference type="Pfam" id="PF00528">
    <property type="entry name" value="BPD_transp_1"/>
    <property type="match status" value="1"/>
</dbReference>
<dbReference type="PANTHER" id="PTHR30193">
    <property type="entry name" value="ABC TRANSPORTER PERMEASE PROTEIN"/>
    <property type="match status" value="1"/>
</dbReference>
<dbReference type="PANTHER" id="PTHR30193:SF1">
    <property type="entry name" value="ABC TRANSPORTER PERMEASE PROTEIN YESP-RELATED"/>
    <property type="match status" value="1"/>
</dbReference>
<dbReference type="GO" id="GO:0005886">
    <property type="term" value="C:plasma membrane"/>
    <property type="evidence" value="ECO:0007669"/>
    <property type="project" value="UniProtKB-SubCell"/>
</dbReference>
<evidence type="ECO:0000256" key="2">
    <source>
        <dbReference type="ARBA" id="ARBA00022448"/>
    </source>
</evidence>
<accession>A0A286DKC4</accession>
<dbReference type="InterPro" id="IPR000515">
    <property type="entry name" value="MetI-like"/>
</dbReference>
<feature type="domain" description="ABC transmembrane type-1" evidence="8">
    <location>
        <begin position="79"/>
        <end position="293"/>
    </location>
</feature>
<keyword evidence="5 7" id="KW-1133">Transmembrane helix</keyword>
<keyword evidence="2 7" id="KW-0813">Transport</keyword>